<dbReference type="CDD" id="cd04301">
    <property type="entry name" value="NAT_SF"/>
    <property type="match status" value="1"/>
</dbReference>
<dbReference type="Proteomes" id="UP001155587">
    <property type="component" value="Unassembled WGS sequence"/>
</dbReference>
<dbReference type="EMBL" id="JAKRRY010000041">
    <property type="protein sequence ID" value="MCW8348591.1"/>
    <property type="molecule type" value="Genomic_DNA"/>
</dbReference>
<comment type="caution">
    <text evidence="2">The sequence shown here is derived from an EMBL/GenBank/DDBJ whole genome shotgun (WGS) entry which is preliminary data.</text>
</comment>
<dbReference type="RefSeq" id="WP_265677118.1">
    <property type="nucleotide sequence ID" value="NZ_JAKRRY010000041.1"/>
</dbReference>
<evidence type="ECO:0000313" key="2">
    <source>
        <dbReference type="EMBL" id="MCW8348591.1"/>
    </source>
</evidence>
<evidence type="ECO:0000313" key="3">
    <source>
        <dbReference type="Proteomes" id="UP001155587"/>
    </source>
</evidence>
<feature type="domain" description="N-acetyltransferase" evidence="1">
    <location>
        <begin position="1"/>
        <end position="163"/>
    </location>
</feature>
<gene>
    <name evidence="2" type="ORF">MD535_21625</name>
</gene>
<dbReference type="Pfam" id="PF13508">
    <property type="entry name" value="Acetyltransf_7"/>
    <property type="match status" value="1"/>
</dbReference>
<dbReference type="PROSITE" id="PS51186">
    <property type="entry name" value="GNAT"/>
    <property type="match status" value="1"/>
</dbReference>
<sequence>MIREATPDDCVNLAVLSIKVWLTTYATDGIRKEYSQHVLATFSEDYFLNLLVNPNYELLVSEHDGVLQGFVLVNLGSRFKNDSYGFEIEKLYVDDIFSGKGLGRKLLKEVALKFGSRFWLYTWVENASNGFYQHLGFSRVGRITLDFHGLVVENHVYSSVNAAAPRVNDI</sequence>
<keyword evidence="3" id="KW-1185">Reference proteome</keyword>
<dbReference type="InterPro" id="IPR016181">
    <property type="entry name" value="Acyl_CoA_acyltransferase"/>
</dbReference>
<organism evidence="2 3">
    <name type="scientific">Vibrio qingdaonensis</name>
    <dbReference type="NCBI Taxonomy" id="2829491"/>
    <lineage>
        <taxon>Bacteria</taxon>
        <taxon>Pseudomonadati</taxon>
        <taxon>Pseudomonadota</taxon>
        <taxon>Gammaproteobacteria</taxon>
        <taxon>Vibrionales</taxon>
        <taxon>Vibrionaceae</taxon>
        <taxon>Vibrio</taxon>
    </lineage>
</organism>
<proteinExistence type="predicted"/>
<name>A0A9X3HYI9_9VIBR</name>
<dbReference type="AlphaFoldDB" id="A0A9X3HYI9"/>
<dbReference type="Gene3D" id="3.40.630.30">
    <property type="match status" value="1"/>
</dbReference>
<dbReference type="GO" id="GO:0016747">
    <property type="term" value="F:acyltransferase activity, transferring groups other than amino-acyl groups"/>
    <property type="evidence" value="ECO:0007669"/>
    <property type="project" value="InterPro"/>
</dbReference>
<dbReference type="InterPro" id="IPR000182">
    <property type="entry name" value="GNAT_dom"/>
</dbReference>
<dbReference type="SUPFAM" id="SSF55729">
    <property type="entry name" value="Acyl-CoA N-acyltransferases (Nat)"/>
    <property type="match status" value="1"/>
</dbReference>
<protein>
    <submittedName>
        <fullName evidence="2">GNAT family N-acetyltransferase</fullName>
    </submittedName>
</protein>
<evidence type="ECO:0000259" key="1">
    <source>
        <dbReference type="PROSITE" id="PS51186"/>
    </source>
</evidence>
<reference evidence="2" key="1">
    <citation type="submission" date="2022-02" db="EMBL/GenBank/DDBJ databases">
        <title>Vibrio sp. nov, a new bacterium isolated from seawater.</title>
        <authorList>
            <person name="Yuan Y."/>
        </authorList>
    </citation>
    <scope>NUCLEOTIDE SEQUENCE</scope>
    <source>
        <strain evidence="2">ZSDZ65</strain>
    </source>
</reference>
<accession>A0A9X3HYI9</accession>